<dbReference type="InterPro" id="IPR013221">
    <property type="entry name" value="Mur_ligase_cen"/>
</dbReference>
<evidence type="ECO:0000256" key="17">
    <source>
        <dbReference type="ARBA" id="ARBA00032510"/>
    </source>
</evidence>
<dbReference type="GO" id="GO:0005737">
    <property type="term" value="C:cytoplasm"/>
    <property type="evidence" value="ECO:0007669"/>
    <property type="project" value="TreeGrafter"/>
</dbReference>
<evidence type="ECO:0000256" key="12">
    <source>
        <dbReference type="ARBA" id="ARBA00022840"/>
    </source>
</evidence>
<dbReference type="InterPro" id="IPR036615">
    <property type="entry name" value="Mur_ligase_C_dom_sf"/>
</dbReference>
<dbReference type="FunFam" id="3.40.1190.10:FF:000011">
    <property type="entry name" value="Folylpolyglutamate synthase/dihydrofolate synthase"/>
    <property type="match status" value="1"/>
</dbReference>
<dbReference type="InterPro" id="IPR036565">
    <property type="entry name" value="Mur-like_cat_sf"/>
</dbReference>
<keyword evidence="11 22" id="KW-0547">Nucleotide-binding</keyword>
<evidence type="ECO:0000256" key="19">
    <source>
        <dbReference type="ARBA" id="ARBA00047808"/>
    </source>
</evidence>
<feature type="domain" description="Mur ligase central" evidence="24">
    <location>
        <begin position="51"/>
        <end position="209"/>
    </location>
</feature>
<dbReference type="PANTHER" id="PTHR11136">
    <property type="entry name" value="FOLYLPOLYGLUTAMATE SYNTHASE-RELATED"/>
    <property type="match status" value="1"/>
</dbReference>
<evidence type="ECO:0000256" key="11">
    <source>
        <dbReference type="ARBA" id="ARBA00022741"/>
    </source>
</evidence>
<comment type="pathway">
    <text evidence="4">Cofactor biosynthesis; tetrahydrofolylpolyglutamate biosynthesis.</text>
</comment>
<dbReference type="PANTHER" id="PTHR11136:SF0">
    <property type="entry name" value="DIHYDROFOLATE SYNTHETASE-RELATED"/>
    <property type="match status" value="1"/>
</dbReference>
<dbReference type="SUPFAM" id="SSF53244">
    <property type="entry name" value="MurD-like peptide ligases, peptide-binding domain"/>
    <property type="match status" value="1"/>
</dbReference>
<keyword evidence="13" id="KW-0460">Magnesium</keyword>
<dbReference type="SUPFAM" id="SSF53623">
    <property type="entry name" value="MurD-like peptide ligases, catalytic domain"/>
    <property type="match status" value="1"/>
</dbReference>
<evidence type="ECO:0000256" key="3">
    <source>
        <dbReference type="ARBA" id="ARBA00004799"/>
    </source>
</evidence>
<evidence type="ECO:0000256" key="15">
    <source>
        <dbReference type="ARBA" id="ARBA00030048"/>
    </source>
</evidence>
<evidence type="ECO:0000256" key="1">
    <source>
        <dbReference type="ARBA" id="ARBA00001946"/>
    </source>
</evidence>
<keyword evidence="12 22" id="KW-0067">ATP-binding</keyword>
<keyword evidence="9 22" id="KW-0436">Ligase</keyword>
<comment type="catalytic activity">
    <reaction evidence="18">
        <text>(6S)-5,6,7,8-tetrahydrofolyl-(gamma-L-Glu)(n) + L-glutamate + ATP = (6S)-5,6,7,8-tetrahydrofolyl-(gamma-L-Glu)(n+1) + ADP + phosphate + H(+)</text>
        <dbReference type="Rhea" id="RHEA:10580"/>
        <dbReference type="Rhea" id="RHEA-COMP:14738"/>
        <dbReference type="Rhea" id="RHEA-COMP:14740"/>
        <dbReference type="ChEBI" id="CHEBI:15378"/>
        <dbReference type="ChEBI" id="CHEBI:29985"/>
        <dbReference type="ChEBI" id="CHEBI:30616"/>
        <dbReference type="ChEBI" id="CHEBI:43474"/>
        <dbReference type="ChEBI" id="CHEBI:141005"/>
        <dbReference type="ChEBI" id="CHEBI:456216"/>
        <dbReference type="EC" id="6.3.2.17"/>
    </reaction>
</comment>
<evidence type="ECO:0000313" key="25">
    <source>
        <dbReference type="EMBL" id="PWB04488.1"/>
    </source>
</evidence>
<dbReference type="GO" id="GO:0004326">
    <property type="term" value="F:tetrahydrofolylpolyglutamate synthase activity"/>
    <property type="evidence" value="ECO:0007669"/>
    <property type="project" value="UniProtKB-EC"/>
</dbReference>
<dbReference type="EMBL" id="PUEC01000001">
    <property type="protein sequence ID" value="PWB04488.1"/>
    <property type="molecule type" value="Genomic_DNA"/>
</dbReference>
<dbReference type="GO" id="GO:0008841">
    <property type="term" value="F:dihydrofolate synthase activity"/>
    <property type="evidence" value="ECO:0007669"/>
    <property type="project" value="UniProtKB-EC"/>
</dbReference>
<evidence type="ECO:0000256" key="13">
    <source>
        <dbReference type="ARBA" id="ARBA00022842"/>
    </source>
</evidence>
<evidence type="ECO:0000256" key="4">
    <source>
        <dbReference type="ARBA" id="ARBA00005150"/>
    </source>
</evidence>
<evidence type="ECO:0000256" key="10">
    <source>
        <dbReference type="ARBA" id="ARBA00022723"/>
    </source>
</evidence>
<evidence type="ECO:0000256" key="16">
    <source>
        <dbReference type="ARBA" id="ARBA00030592"/>
    </source>
</evidence>
<evidence type="ECO:0000256" key="2">
    <source>
        <dbReference type="ARBA" id="ARBA00002714"/>
    </source>
</evidence>
<comment type="catalytic activity">
    <reaction evidence="20">
        <text>(6R)-5,10-methylenetetrahydrofolyl-(gamma-L-Glu)(n) + L-glutamate + ATP = (6R)-5,10-methylenetetrahydrofolyl-(gamma-L-Glu)(n+1) + ADP + phosphate + H(+)</text>
        <dbReference type="Rhea" id="RHEA:51912"/>
        <dbReference type="Rhea" id="RHEA-COMP:13257"/>
        <dbReference type="Rhea" id="RHEA-COMP:13258"/>
        <dbReference type="ChEBI" id="CHEBI:15378"/>
        <dbReference type="ChEBI" id="CHEBI:29985"/>
        <dbReference type="ChEBI" id="CHEBI:30616"/>
        <dbReference type="ChEBI" id="CHEBI:43474"/>
        <dbReference type="ChEBI" id="CHEBI:136572"/>
        <dbReference type="ChEBI" id="CHEBI:456216"/>
        <dbReference type="EC" id="6.3.2.17"/>
    </reaction>
</comment>
<keyword evidence="10" id="KW-0479">Metal-binding</keyword>
<evidence type="ECO:0000256" key="5">
    <source>
        <dbReference type="ARBA" id="ARBA00008276"/>
    </source>
</evidence>
<dbReference type="GO" id="GO:0046872">
    <property type="term" value="F:metal ion binding"/>
    <property type="evidence" value="ECO:0007669"/>
    <property type="project" value="UniProtKB-KW"/>
</dbReference>
<comment type="pathway">
    <text evidence="3">Cofactor biosynthesis; tetrahydrofolate biosynthesis; 7,8-dihydrofolate from 2-amino-4-hydroxy-6-hydroxymethyl-7,8-dihydropteridine diphosphate and 4-aminobenzoate: step 2/2.</text>
</comment>
<accession>A0A2V1INC2</accession>
<gene>
    <name evidence="25" type="ORF">C5O23_00275</name>
</gene>
<dbReference type="Gene3D" id="3.90.190.20">
    <property type="entry name" value="Mur ligase, C-terminal domain"/>
    <property type="match status" value="1"/>
</dbReference>
<dbReference type="Pfam" id="PF08245">
    <property type="entry name" value="Mur_ligase_M"/>
    <property type="match status" value="1"/>
</dbReference>
<evidence type="ECO:0000256" key="7">
    <source>
        <dbReference type="ARBA" id="ARBA00013025"/>
    </source>
</evidence>
<dbReference type="PIRSF" id="PIRSF001563">
    <property type="entry name" value="Folylpolyglu_synth"/>
    <property type="match status" value="1"/>
</dbReference>
<name>A0A2V1INC2_9BACT</name>
<proteinExistence type="inferred from homology"/>
<evidence type="ECO:0000256" key="22">
    <source>
        <dbReference type="PIRNR" id="PIRNR001563"/>
    </source>
</evidence>
<comment type="catalytic activity">
    <reaction evidence="21">
        <text>7,8-dihydropteroate + L-glutamate + ATP = 7,8-dihydrofolate + ADP + phosphate + H(+)</text>
        <dbReference type="Rhea" id="RHEA:23584"/>
        <dbReference type="ChEBI" id="CHEBI:15378"/>
        <dbReference type="ChEBI" id="CHEBI:17839"/>
        <dbReference type="ChEBI" id="CHEBI:29985"/>
        <dbReference type="ChEBI" id="CHEBI:30616"/>
        <dbReference type="ChEBI" id="CHEBI:43474"/>
        <dbReference type="ChEBI" id="CHEBI:57451"/>
        <dbReference type="ChEBI" id="CHEBI:456216"/>
        <dbReference type="EC" id="6.3.2.12"/>
    </reaction>
</comment>
<evidence type="ECO:0000313" key="26">
    <source>
        <dbReference type="Proteomes" id="UP000244905"/>
    </source>
</evidence>
<evidence type="ECO:0000256" key="20">
    <source>
        <dbReference type="ARBA" id="ARBA00049035"/>
    </source>
</evidence>
<evidence type="ECO:0000256" key="8">
    <source>
        <dbReference type="ARBA" id="ARBA00019357"/>
    </source>
</evidence>
<feature type="domain" description="Mur ligase C-terminal" evidence="23">
    <location>
        <begin position="294"/>
        <end position="415"/>
    </location>
</feature>
<dbReference type="GeneID" id="82524783"/>
<dbReference type="InterPro" id="IPR004101">
    <property type="entry name" value="Mur_ligase_C"/>
</dbReference>
<evidence type="ECO:0000256" key="21">
    <source>
        <dbReference type="ARBA" id="ARBA00049161"/>
    </source>
</evidence>
<evidence type="ECO:0000256" key="18">
    <source>
        <dbReference type="ARBA" id="ARBA00047493"/>
    </source>
</evidence>
<dbReference type="NCBIfam" id="TIGR01499">
    <property type="entry name" value="folC"/>
    <property type="match status" value="1"/>
</dbReference>
<comment type="catalytic activity">
    <reaction evidence="19">
        <text>10-formyltetrahydrofolyl-(gamma-L-Glu)(n) + L-glutamate + ATP = 10-formyltetrahydrofolyl-(gamma-L-Glu)(n+1) + ADP + phosphate + H(+)</text>
        <dbReference type="Rhea" id="RHEA:51904"/>
        <dbReference type="Rhea" id="RHEA-COMP:13088"/>
        <dbReference type="Rhea" id="RHEA-COMP:14300"/>
        <dbReference type="ChEBI" id="CHEBI:15378"/>
        <dbReference type="ChEBI" id="CHEBI:29985"/>
        <dbReference type="ChEBI" id="CHEBI:30616"/>
        <dbReference type="ChEBI" id="CHEBI:43474"/>
        <dbReference type="ChEBI" id="CHEBI:134413"/>
        <dbReference type="ChEBI" id="CHEBI:456216"/>
        <dbReference type="EC" id="6.3.2.17"/>
    </reaction>
</comment>
<dbReference type="EC" id="6.3.2.17" evidence="7"/>
<dbReference type="Pfam" id="PF02875">
    <property type="entry name" value="Mur_ligase_C"/>
    <property type="match status" value="1"/>
</dbReference>
<protein>
    <recommendedName>
        <fullName evidence="8">Dihydrofolate synthase/folylpolyglutamate synthase</fullName>
        <ecNumber evidence="6">6.3.2.12</ecNumber>
        <ecNumber evidence="7">6.3.2.17</ecNumber>
    </recommendedName>
    <alternativeName>
        <fullName evidence="17">Folylpoly-gamma-glutamate synthetase-dihydrofolate synthetase</fullName>
    </alternativeName>
    <alternativeName>
        <fullName evidence="15">Folylpolyglutamate synthetase</fullName>
    </alternativeName>
    <alternativeName>
        <fullName evidence="16">Tetrahydrofolylpolyglutamate synthase</fullName>
    </alternativeName>
</protein>
<evidence type="ECO:0000259" key="24">
    <source>
        <dbReference type="Pfam" id="PF08245"/>
    </source>
</evidence>
<evidence type="ECO:0000259" key="23">
    <source>
        <dbReference type="Pfam" id="PF02875"/>
    </source>
</evidence>
<evidence type="ECO:0000256" key="6">
    <source>
        <dbReference type="ARBA" id="ARBA00013023"/>
    </source>
</evidence>
<dbReference type="Gene3D" id="3.40.1190.10">
    <property type="entry name" value="Mur-like, catalytic domain"/>
    <property type="match status" value="1"/>
</dbReference>
<dbReference type="GO" id="GO:0005524">
    <property type="term" value="F:ATP binding"/>
    <property type="evidence" value="ECO:0007669"/>
    <property type="project" value="UniProtKB-KW"/>
</dbReference>
<evidence type="ECO:0000256" key="14">
    <source>
        <dbReference type="ARBA" id="ARBA00022909"/>
    </source>
</evidence>
<comment type="similarity">
    <text evidence="5 22">Belongs to the folylpolyglutamate synthase family.</text>
</comment>
<comment type="cofactor">
    <cofactor evidence="1">
        <name>Mg(2+)</name>
        <dbReference type="ChEBI" id="CHEBI:18420"/>
    </cofactor>
</comment>
<dbReference type="Proteomes" id="UP000244905">
    <property type="component" value="Unassembled WGS sequence"/>
</dbReference>
<keyword evidence="14" id="KW-0289">Folate biosynthesis</keyword>
<dbReference type="InterPro" id="IPR018109">
    <property type="entry name" value="Folylpolyglutamate_synth_CS"/>
</dbReference>
<dbReference type="InterPro" id="IPR001645">
    <property type="entry name" value="Folylpolyglutamate_synth"/>
</dbReference>
<reference evidence="26" key="1">
    <citation type="submission" date="2018-02" db="EMBL/GenBank/DDBJ databases">
        <authorList>
            <person name="Clavel T."/>
            <person name="Strowig T."/>
        </authorList>
    </citation>
    <scope>NUCLEOTIDE SEQUENCE [LARGE SCALE GENOMIC DNA]</scope>
    <source>
        <strain evidence="26">DSM 103720</strain>
    </source>
</reference>
<dbReference type="RefSeq" id="WP_107031044.1">
    <property type="nucleotide sequence ID" value="NZ_CAOLYA010000034.1"/>
</dbReference>
<keyword evidence="26" id="KW-1185">Reference proteome</keyword>
<comment type="function">
    <text evidence="2">Functions in two distinct reactions of the de novo folate biosynthetic pathway. Catalyzes the addition of a glutamate residue to dihydropteroate (7,8-dihydropteroate or H2Pte) to form dihydrofolate (7,8-dihydrofolate monoglutamate or H2Pte-Glu). Also catalyzes successive additions of L-glutamate to tetrahydrofolate or 10-formyltetrahydrofolate or 5,10-methylenetetrahydrofolate, leading to folylpolyglutamate derivatives.</text>
</comment>
<dbReference type="GO" id="GO:0046656">
    <property type="term" value="P:folic acid biosynthetic process"/>
    <property type="evidence" value="ECO:0007669"/>
    <property type="project" value="UniProtKB-KW"/>
</dbReference>
<evidence type="ECO:0000256" key="9">
    <source>
        <dbReference type="ARBA" id="ARBA00022598"/>
    </source>
</evidence>
<comment type="caution">
    <text evidence="25">The sequence shown here is derived from an EMBL/GenBank/DDBJ whole genome shotgun (WGS) entry which is preliminary data.</text>
</comment>
<sequence>MTYQESIDFLYNSLPVFQREGASAYKPGLGTSVALDDLFGNPHREYACIHIAGTNGKGSTAHTLAAVLARAGYRTGLYTSPHIFDFRERIRVNGQKISHEAVVDFVERWMAVESDLTPSFFELTSTMAFEYFAREKVDVAVIETGLGGRLDSTNIITPVVSVITNISPDHTALLGESLEKIAFEKAGIIKTGVPAVIGERQPECMAVFEERAEAVGAPLKYAASLDGRREDGMMVYEHTPYGKIRGELSGDCQIRNAATVMETLGVLSGCGFAIPAESVRDGFAHVCEDTGLMGRWTTLRRDPLTICDTGHNIGGWEYIASQLSARKSGTLHLIMGFVNDKDISAILRKIAEIGGDKRLYFSAPSVPRGLNADALAAQAAEFGLNGPAIADVNEALATATAAATGADDMILIAGSNFLIADLNLSLLSEDK</sequence>
<dbReference type="EC" id="6.3.2.12" evidence="6"/>
<dbReference type="PROSITE" id="PS01012">
    <property type="entry name" value="FOLYLPOLYGLU_SYNT_2"/>
    <property type="match status" value="1"/>
</dbReference>
<dbReference type="AlphaFoldDB" id="A0A2V1INC2"/>
<organism evidence="25 26">
    <name type="scientific">Duncaniella muris</name>
    <dbReference type="NCBI Taxonomy" id="2094150"/>
    <lineage>
        <taxon>Bacteria</taxon>
        <taxon>Pseudomonadati</taxon>
        <taxon>Bacteroidota</taxon>
        <taxon>Bacteroidia</taxon>
        <taxon>Bacteroidales</taxon>
        <taxon>Muribaculaceae</taxon>
        <taxon>Duncaniella</taxon>
    </lineage>
</organism>